<dbReference type="EMBL" id="CACRUB010000020">
    <property type="protein sequence ID" value="VYU03333.1"/>
    <property type="molecule type" value="Genomic_DNA"/>
</dbReference>
<evidence type="ECO:0000256" key="1">
    <source>
        <dbReference type="SAM" id="SignalP"/>
    </source>
</evidence>
<accession>A0A6N3BS22</accession>
<keyword evidence="1" id="KW-0732">Signal</keyword>
<feature type="chain" id="PRO_5026914517" evidence="1">
    <location>
        <begin position="24"/>
        <end position="385"/>
    </location>
</feature>
<organism evidence="2">
    <name type="scientific">Flavonifractor plautii</name>
    <name type="common">Fusobacterium plautii</name>
    <dbReference type="NCBI Taxonomy" id="292800"/>
    <lineage>
        <taxon>Bacteria</taxon>
        <taxon>Bacillati</taxon>
        <taxon>Bacillota</taxon>
        <taxon>Clostridia</taxon>
        <taxon>Eubacteriales</taxon>
        <taxon>Oscillospiraceae</taxon>
        <taxon>Flavonifractor</taxon>
    </lineage>
</organism>
<sequence length="385" mass="42617">MKKIIASLLAVLLVSSTISPAVAANIADVKSSIAFSKIENYVTSASSLDTITSNLTAADVELEATIDQILQIDKNVSADEINPGISLTPETLNSSPFTLLEVYEDEDEKIVTYQIYNKRVSLHFYKDRDDISKSVTIFNSDGTLSFENTYNDELRSSVDSFSIYPITGKTDDVEDLEAGTESLASKANTVVVDPHEFDFKTNSYVAKFEGAKSFTFPALKDLGLDYTQTVKLYSSAMGFEEVKSGTVEKFFEAKSHLDLLATFWNIGPSVAKGFLEAANVFLNLASEITKQVTAIREHEYVFSGGLESTVYDPTYEHTDVEVLNEWDQGIYTLGWDAGFGEFENAEWKVTAIPLFRSHGRLLNQKHFKGLQTCTMHTSLTMVDGC</sequence>
<proteinExistence type="predicted"/>
<feature type="signal peptide" evidence="1">
    <location>
        <begin position="1"/>
        <end position="23"/>
    </location>
</feature>
<name>A0A6N3BS22_FLAPL</name>
<evidence type="ECO:0000313" key="2">
    <source>
        <dbReference type="EMBL" id="VYU03333.1"/>
    </source>
</evidence>
<protein>
    <submittedName>
        <fullName evidence="2">Uncharacterized protein</fullName>
    </submittedName>
</protein>
<dbReference type="AlphaFoldDB" id="A0A6N3BS22"/>
<reference evidence="2" key="1">
    <citation type="submission" date="2019-11" db="EMBL/GenBank/DDBJ databases">
        <authorList>
            <person name="Feng L."/>
        </authorList>
    </citation>
    <scope>NUCLEOTIDE SEQUENCE</scope>
    <source>
        <strain evidence="2">FplautiiLFYP42</strain>
    </source>
</reference>
<gene>
    <name evidence="2" type="ORF">FPLFYP42_01165</name>
</gene>
<dbReference type="RefSeq" id="WP_148341434.1">
    <property type="nucleotide sequence ID" value="NZ_CACRUB010000020.1"/>
</dbReference>